<evidence type="ECO:0000259" key="5">
    <source>
        <dbReference type="PROSITE" id="PS50102"/>
    </source>
</evidence>
<gene>
    <name evidence="7" type="ORF">CTAYLR_008139</name>
</gene>
<feature type="compositionally biased region" description="Acidic residues" evidence="4">
    <location>
        <begin position="476"/>
        <end position="487"/>
    </location>
</feature>
<feature type="domain" description="RRM" evidence="5">
    <location>
        <begin position="167"/>
        <end position="245"/>
    </location>
</feature>
<feature type="zinc finger region" description="C3H1-type" evidence="3">
    <location>
        <begin position="247"/>
        <end position="275"/>
    </location>
</feature>
<dbReference type="EMBL" id="JAQMWT010000129">
    <property type="protein sequence ID" value="KAJ8609831.1"/>
    <property type="molecule type" value="Genomic_DNA"/>
</dbReference>
<evidence type="ECO:0000256" key="2">
    <source>
        <dbReference type="PROSITE-ProRule" id="PRU00176"/>
    </source>
</evidence>
<dbReference type="GO" id="GO:0008270">
    <property type="term" value="F:zinc ion binding"/>
    <property type="evidence" value="ECO:0007669"/>
    <property type="project" value="UniProtKB-KW"/>
</dbReference>
<dbReference type="AlphaFoldDB" id="A0AAD7XSL4"/>
<feature type="compositionally biased region" description="Low complexity" evidence="4">
    <location>
        <begin position="388"/>
        <end position="399"/>
    </location>
</feature>
<evidence type="ECO:0000256" key="3">
    <source>
        <dbReference type="PROSITE-ProRule" id="PRU00723"/>
    </source>
</evidence>
<organism evidence="7 8">
    <name type="scientific">Chrysophaeum taylorii</name>
    <dbReference type="NCBI Taxonomy" id="2483200"/>
    <lineage>
        <taxon>Eukaryota</taxon>
        <taxon>Sar</taxon>
        <taxon>Stramenopiles</taxon>
        <taxon>Ochrophyta</taxon>
        <taxon>Pelagophyceae</taxon>
        <taxon>Pelagomonadales</taxon>
        <taxon>Pelagomonadaceae</taxon>
        <taxon>Chrysophaeum</taxon>
    </lineage>
</organism>
<dbReference type="InterPro" id="IPR035979">
    <property type="entry name" value="RBD_domain_sf"/>
</dbReference>
<feature type="compositionally biased region" description="Pro residues" evidence="4">
    <location>
        <begin position="328"/>
        <end position="341"/>
    </location>
</feature>
<dbReference type="SUPFAM" id="SSF54928">
    <property type="entry name" value="RNA-binding domain, RBD"/>
    <property type="match status" value="1"/>
</dbReference>
<feature type="compositionally biased region" description="Acidic residues" evidence="4">
    <location>
        <begin position="1"/>
        <end position="11"/>
    </location>
</feature>
<dbReference type="GO" id="GO:0003723">
    <property type="term" value="F:RNA binding"/>
    <property type="evidence" value="ECO:0007669"/>
    <property type="project" value="UniProtKB-UniRule"/>
</dbReference>
<dbReference type="InterPro" id="IPR012677">
    <property type="entry name" value="Nucleotide-bd_a/b_plait_sf"/>
</dbReference>
<dbReference type="Pfam" id="PF00076">
    <property type="entry name" value="RRM_1"/>
    <property type="match status" value="1"/>
</dbReference>
<keyword evidence="3" id="KW-0479">Metal-binding</keyword>
<feature type="domain" description="C3H1-type" evidence="6">
    <location>
        <begin position="247"/>
        <end position="275"/>
    </location>
</feature>
<dbReference type="SMART" id="SM00360">
    <property type="entry name" value="RRM"/>
    <property type="match status" value="1"/>
</dbReference>
<evidence type="ECO:0000256" key="4">
    <source>
        <dbReference type="SAM" id="MobiDB-lite"/>
    </source>
</evidence>
<dbReference type="InterPro" id="IPR003954">
    <property type="entry name" value="RRM_euk-type"/>
</dbReference>
<keyword evidence="3" id="KW-0863">Zinc-finger</keyword>
<reference evidence="7" key="1">
    <citation type="submission" date="2023-01" db="EMBL/GenBank/DDBJ databases">
        <title>Metagenome sequencing of chrysophaentin producing Chrysophaeum taylorii.</title>
        <authorList>
            <person name="Davison J."/>
            <person name="Bewley C."/>
        </authorList>
    </citation>
    <scope>NUCLEOTIDE SEQUENCE</scope>
    <source>
        <strain evidence="7">NIES-1699</strain>
    </source>
</reference>
<keyword evidence="3" id="KW-0862">Zinc</keyword>
<evidence type="ECO:0000256" key="1">
    <source>
        <dbReference type="ARBA" id="ARBA00022884"/>
    </source>
</evidence>
<feature type="region of interest" description="Disordered" evidence="4">
    <location>
        <begin position="474"/>
        <end position="509"/>
    </location>
</feature>
<dbReference type="Gene3D" id="3.30.70.330">
    <property type="match status" value="1"/>
</dbReference>
<proteinExistence type="predicted"/>
<dbReference type="SMART" id="SM00361">
    <property type="entry name" value="RRM_1"/>
    <property type="match status" value="1"/>
</dbReference>
<protein>
    <submittedName>
        <fullName evidence="7">Uncharacterized protein</fullName>
    </submittedName>
</protein>
<evidence type="ECO:0000313" key="7">
    <source>
        <dbReference type="EMBL" id="KAJ8609831.1"/>
    </source>
</evidence>
<dbReference type="InterPro" id="IPR052462">
    <property type="entry name" value="SLIRP/GR-RBP-like"/>
</dbReference>
<sequence length="509" mass="54849">MSREDQDDTERDAERPSEASLDALSRADSVSSALGALREEVSSQQSETVAPPAGLQSPALATTQSSIIFSDNRSETSTLVRLALFTAHDCFSAQATGGGASPPTVPRGGDRGGGPESDDERRLPKRDRPDPVDEPAPKALRCDDGMTDHQNPGDDSLDRKKCDESRKKVYVSNLDYKTTSEDLREFFEQWGAVAEVYVPFDSSLGRSRGFAFVTFESKEAAETAVSELDGKEYDGRRLKVSHPEVKASSTSECRFFRSASGCFNGARCRFAHVGPGKIATATRPPVPVVMGPPPIVPRPSYPRPLHFFDTTAANAAPYVRGRASFAAMPPPPAPNPFPPSSQPLVAYDRPPLPFPGYQQSHQMTATTQPTWPQPPPQQHAYQRPPQSPQTADAPYQQQQQPPPPPYARQYAAYVQYHHAASSYEKLPQQTLPTAQHAAVTYAAAAAAEPVSQAISHTTQQAFSQIVLGRLCGALDDAQDDDDDDDDDVSKNSSGTGARPGAGDASGVLE</sequence>
<accession>A0AAD7XSL4</accession>
<comment type="caution">
    <text evidence="7">The sequence shown here is derived from an EMBL/GenBank/DDBJ whole genome shotgun (WGS) entry which is preliminary data.</text>
</comment>
<keyword evidence="1 2" id="KW-0694">RNA-binding</keyword>
<dbReference type="PROSITE" id="PS50102">
    <property type="entry name" value="RRM"/>
    <property type="match status" value="1"/>
</dbReference>
<dbReference type="PROSITE" id="PS50103">
    <property type="entry name" value="ZF_C3H1"/>
    <property type="match status" value="1"/>
</dbReference>
<feature type="compositionally biased region" description="Basic and acidic residues" evidence="4">
    <location>
        <begin position="119"/>
        <end position="131"/>
    </location>
</feature>
<evidence type="ECO:0000313" key="8">
    <source>
        <dbReference type="Proteomes" id="UP001230188"/>
    </source>
</evidence>
<dbReference type="InterPro" id="IPR000504">
    <property type="entry name" value="RRM_dom"/>
</dbReference>
<keyword evidence="8" id="KW-1185">Reference proteome</keyword>
<dbReference type="PANTHER" id="PTHR48027">
    <property type="entry name" value="HETEROGENEOUS NUCLEAR RIBONUCLEOPROTEIN 87F-RELATED"/>
    <property type="match status" value="1"/>
</dbReference>
<evidence type="ECO:0000259" key="6">
    <source>
        <dbReference type="PROSITE" id="PS50103"/>
    </source>
</evidence>
<feature type="region of interest" description="Disordered" evidence="4">
    <location>
        <begin position="94"/>
        <end position="160"/>
    </location>
</feature>
<feature type="region of interest" description="Disordered" evidence="4">
    <location>
        <begin position="1"/>
        <end position="58"/>
    </location>
</feature>
<feature type="region of interest" description="Disordered" evidence="4">
    <location>
        <begin position="327"/>
        <end position="406"/>
    </location>
</feature>
<dbReference type="Proteomes" id="UP001230188">
    <property type="component" value="Unassembled WGS sequence"/>
</dbReference>
<name>A0AAD7XSL4_9STRA</name>
<dbReference type="InterPro" id="IPR000571">
    <property type="entry name" value="Znf_CCCH"/>
</dbReference>